<dbReference type="Pfam" id="PF08281">
    <property type="entry name" value="Sigma70_r4_2"/>
    <property type="match status" value="1"/>
</dbReference>
<sequence>MIEQIWTEFHHRLLTFIMNKVGNTAIAEDILQDVFIQVINKIDGLDDKTKLSSWLYQICRNKIIDHYRTKKITTVSIDEFDMFDLDLPEQEKSGIENCIRILISELPANFNSILLESEIENITQKDIAENQNLSLPAVKSRLKRGRSLLKEKLLRCCTIQFSASSIDTECKNHCGCES</sequence>
<dbReference type="GO" id="GO:0016987">
    <property type="term" value="F:sigma factor activity"/>
    <property type="evidence" value="ECO:0007669"/>
    <property type="project" value="UniProtKB-KW"/>
</dbReference>
<dbReference type="InterPro" id="IPR013324">
    <property type="entry name" value="RNA_pol_sigma_r3/r4-like"/>
</dbReference>
<dbReference type="AlphaFoldDB" id="A0A136A612"/>
<comment type="similarity">
    <text evidence="1 6">Belongs to the sigma-70 factor family. ECF subfamily.</text>
</comment>
<dbReference type="InterPro" id="IPR039425">
    <property type="entry name" value="RNA_pol_sigma-70-like"/>
</dbReference>
<keyword evidence="2 6" id="KW-0805">Transcription regulation</keyword>
<evidence type="ECO:0000313" key="10">
    <source>
        <dbReference type="Proteomes" id="UP000070299"/>
    </source>
</evidence>
<protein>
    <recommendedName>
        <fullName evidence="6">RNA polymerase sigma factor</fullName>
    </recommendedName>
</protein>
<name>A0A136A612_9ALTE</name>
<dbReference type="SUPFAM" id="SSF88946">
    <property type="entry name" value="Sigma2 domain of RNA polymerase sigma factors"/>
    <property type="match status" value="1"/>
</dbReference>
<evidence type="ECO:0000256" key="1">
    <source>
        <dbReference type="ARBA" id="ARBA00010641"/>
    </source>
</evidence>
<dbReference type="Pfam" id="PF04542">
    <property type="entry name" value="Sigma70_r2"/>
    <property type="match status" value="1"/>
</dbReference>
<feature type="domain" description="RNA polymerase sigma-70 region 2" evidence="7">
    <location>
        <begin position="7"/>
        <end position="71"/>
    </location>
</feature>
<dbReference type="InterPro" id="IPR013325">
    <property type="entry name" value="RNA_pol_sigma_r2"/>
</dbReference>
<dbReference type="Gene3D" id="1.10.1740.10">
    <property type="match status" value="1"/>
</dbReference>
<keyword evidence="10" id="KW-1185">Reference proteome</keyword>
<dbReference type="InterPro" id="IPR036388">
    <property type="entry name" value="WH-like_DNA-bd_sf"/>
</dbReference>
<dbReference type="EMBL" id="LSNE01000002">
    <property type="protein sequence ID" value="KXI30677.1"/>
    <property type="molecule type" value="Genomic_DNA"/>
</dbReference>
<comment type="caution">
    <text evidence="9">The sequence shown here is derived from an EMBL/GenBank/DDBJ whole genome shotgun (WGS) entry which is preliminary data.</text>
</comment>
<evidence type="ECO:0000259" key="7">
    <source>
        <dbReference type="Pfam" id="PF04542"/>
    </source>
</evidence>
<dbReference type="PANTHER" id="PTHR43133:SF62">
    <property type="entry name" value="RNA POLYMERASE SIGMA FACTOR SIGZ"/>
    <property type="match status" value="1"/>
</dbReference>
<dbReference type="InterPro" id="IPR007627">
    <property type="entry name" value="RNA_pol_sigma70_r2"/>
</dbReference>
<dbReference type="Proteomes" id="UP000070299">
    <property type="component" value="Unassembled WGS sequence"/>
</dbReference>
<dbReference type="PANTHER" id="PTHR43133">
    <property type="entry name" value="RNA POLYMERASE ECF-TYPE SIGMA FACTO"/>
    <property type="match status" value="1"/>
</dbReference>
<keyword evidence="4 6" id="KW-0238">DNA-binding</keyword>
<evidence type="ECO:0000256" key="2">
    <source>
        <dbReference type="ARBA" id="ARBA00023015"/>
    </source>
</evidence>
<reference evidence="10" key="1">
    <citation type="submission" date="2016-02" db="EMBL/GenBank/DDBJ databases">
        <authorList>
            <person name="Schultz-Johansen M."/>
            <person name="Glaring M.A."/>
            <person name="Bech P.K."/>
            <person name="Stougaard P."/>
        </authorList>
    </citation>
    <scope>NUCLEOTIDE SEQUENCE [LARGE SCALE GENOMIC DNA]</scope>
    <source>
        <strain evidence="10">S66</strain>
    </source>
</reference>
<dbReference type="InterPro" id="IPR014284">
    <property type="entry name" value="RNA_pol_sigma-70_dom"/>
</dbReference>
<dbReference type="RefSeq" id="WP_068371446.1">
    <property type="nucleotide sequence ID" value="NZ_LSNE01000002.1"/>
</dbReference>
<dbReference type="NCBIfam" id="TIGR02937">
    <property type="entry name" value="sigma70-ECF"/>
    <property type="match status" value="1"/>
</dbReference>
<proteinExistence type="inferred from homology"/>
<dbReference type="SUPFAM" id="SSF88659">
    <property type="entry name" value="Sigma3 and sigma4 domains of RNA polymerase sigma factors"/>
    <property type="match status" value="1"/>
</dbReference>
<dbReference type="GO" id="GO:0006352">
    <property type="term" value="P:DNA-templated transcription initiation"/>
    <property type="evidence" value="ECO:0007669"/>
    <property type="project" value="InterPro"/>
</dbReference>
<dbReference type="Gene3D" id="1.10.10.10">
    <property type="entry name" value="Winged helix-like DNA-binding domain superfamily/Winged helix DNA-binding domain"/>
    <property type="match status" value="1"/>
</dbReference>
<evidence type="ECO:0000259" key="8">
    <source>
        <dbReference type="Pfam" id="PF08281"/>
    </source>
</evidence>
<dbReference type="GO" id="GO:0003677">
    <property type="term" value="F:DNA binding"/>
    <property type="evidence" value="ECO:0007669"/>
    <property type="project" value="UniProtKB-KW"/>
</dbReference>
<keyword evidence="3 6" id="KW-0731">Sigma factor</keyword>
<evidence type="ECO:0000256" key="6">
    <source>
        <dbReference type="RuleBase" id="RU000716"/>
    </source>
</evidence>
<dbReference type="OrthoDB" id="9797134at2"/>
<gene>
    <name evidence="9" type="ORF">AX660_04405</name>
</gene>
<organism evidence="9 10">
    <name type="scientific">Paraglaciecola hydrolytica</name>
    <dbReference type="NCBI Taxonomy" id="1799789"/>
    <lineage>
        <taxon>Bacteria</taxon>
        <taxon>Pseudomonadati</taxon>
        <taxon>Pseudomonadota</taxon>
        <taxon>Gammaproteobacteria</taxon>
        <taxon>Alteromonadales</taxon>
        <taxon>Alteromonadaceae</taxon>
        <taxon>Paraglaciecola</taxon>
    </lineage>
</organism>
<dbReference type="STRING" id="1799789.AX660_04405"/>
<accession>A0A136A612</accession>
<dbReference type="InterPro" id="IPR000838">
    <property type="entry name" value="RNA_pol_sigma70_ECF_CS"/>
</dbReference>
<evidence type="ECO:0000256" key="3">
    <source>
        <dbReference type="ARBA" id="ARBA00023082"/>
    </source>
</evidence>
<dbReference type="InterPro" id="IPR013249">
    <property type="entry name" value="RNA_pol_sigma70_r4_t2"/>
</dbReference>
<dbReference type="PROSITE" id="PS01063">
    <property type="entry name" value="SIGMA70_ECF"/>
    <property type="match status" value="1"/>
</dbReference>
<evidence type="ECO:0000256" key="5">
    <source>
        <dbReference type="ARBA" id="ARBA00023163"/>
    </source>
</evidence>
<evidence type="ECO:0000256" key="4">
    <source>
        <dbReference type="ARBA" id="ARBA00023125"/>
    </source>
</evidence>
<keyword evidence="5 6" id="KW-0804">Transcription</keyword>
<feature type="domain" description="RNA polymerase sigma factor 70 region 4 type 2" evidence="8">
    <location>
        <begin position="98"/>
        <end position="148"/>
    </location>
</feature>
<evidence type="ECO:0000313" key="9">
    <source>
        <dbReference type="EMBL" id="KXI30677.1"/>
    </source>
</evidence>